<feature type="domain" description="tRNA/rRNA methyltransferase SpoU type" evidence="6">
    <location>
        <begin position="2"/>
        <end position="100"/>
    </location>
</feature>
<evidence type="ECO:0000256" key="1">
    <source>
        <dbReference type="ARBA" id="ARBA00022490"/>
    </source>
</evidence>
<keyword evidence="2" id="KW-0489">Methyltransferase</keyword>
<keyword evidence="1" id="KW-0963">Cytoplasm</keyword>
<sequence length="109" mass="12832">MKRAGLDYWDHIDWNYFPDSEKYCKNLVKNERFHLLTTKSSEPYTSRRFMDEDHLVFGSETSGINETFLKENWKNTCTIPMDNPHIRSLNLATSVGIVLYEAIRQIDAI</sequence>
<dbReference type="Pfam" id="PF00588">
    <property type="entry name" value="SpoU_methylase"/>
    <property type="match status" value="1"/>
</dbReference>
<dbReference type="InterPro" id="IPR001537">
    <property type="entry name" value="SpoU_MeTrfase"/>
</dbReference>
<organism evidence="7">
    <name type="scientific">marine metagenome</name>
    <dbReference type="NCBI Taxonomy" id="408172"/>
    <lineage>
        <taxon>unclassified sequences</taxon>
        <taxon>metagenomes</taxon>
        <taxon>ecological metagenomes</taxon>
    </lineage>
</organism>
<accession>A0A382SPW0</accession>
<keyword evidence="5" id="KW-0819">tRNA processing</keyword>
<dbReference type="InterPro" id="IPR029026">
    <property type="entry name" value="tRNA_m1G_MTases_N"/>
</dbReference>
<gene>
    <name evidence="7" type="ORF">METZ01_LOCUS364052</name>
</gene>
<dbReference type="SUPFAM" id="SSF75217">
    <property type="entry name" value="alpha/beta knot"/>
    <property type="match status" value="1"/>
</dbReference>
<dbReference type="InterPro" id="IPR029028">
    <property type="entry name" value="Alpha/beta_knot_MTases"/>
</dbReference>
<dbReference type="EMBL" id="UINC01130251">
    <property type="protein sequence ID" value="SVD11198.1"/>
    <property type="molecule type" value="Genomic_DNA"/>
</dbReference>
<reference evidence="7" key="1">
    <citation type="submission" date="2018-05" db="EMBL/GenBank/DDBJ databases">
        <authorList>
            <person name="Lanie J.A."/>
            <person name="Ng W.-L."/>
            <person name="Kazmierczak K.M."/>
            <person name="Andrzejewski T.M."/>
            <person name="Davidsen T.M."/>
            <person name="Wayne K.J."/>
            <person name="Tettelin H."/>
            <person name="Glass J.I."/>
            <person name="Rusch D."/>
            <person name="Podicherti R."/>
            <person name="Tsui H.-C.T."/>
            <person name="Winkler M.E."/>
        </authorList>
    </citation>
    <scope>NUCLEOTIDE SEQUENCE</scope>
</reference>
<protein>
    <recommendedName>
        <fullName evidence="6">tRNA/rRNA methyltransferase SpoU type domain-containing protein</fullName>
    </recommendedName>
</protein>
<proteinExistence type="predicted"/>
<evidence type="ECO:0000259" key="6">
    <source>
        <dbReference type="Pfam" id="PF00588"/>
    </source>
</evidence>
<dbReference type="GO" id="GO:0002130">
    <property type="term" value="P:wobble position ribose methylation"/>
    <property type="evidence" value="ECO:0007669"/>
    <property type="project" value="TreeGrafter"/>
</dbReference>
<dbReference type="GO" id="GO:0008173">
    <property type="term" value="F:RNA methyltransferase activity"/>
    <property type="evidence" value="ECO:0007669"/>
    <property type="project" value="InterPro"/>
</dbReference>
<dbReference type="Gene3D" id="3.40.1280.10">
    <property type="match status" value="1"/>
</dbReference>
<evidence type="ECO:0000313" key="7">
    <source>
        <dbReference type="EMBL" id="SVD11198.1"/>
    </source>
</evidence>
<evidence type="ECO:0000256" key="4">
    <source>
        <dbReference type="ARBA" id="ARBA00022691"/>
    </source>
</evidence>
<evidence type="ECO:0000256" key="2">
    <source>
        <dbReference type="ARBA" id="ARBA00022603"/>
    </source>
</evidence>
<name>A0A382SPW0_9ZZZZ</name>
<dbReference type="PANTHER" id="PTHR42971">
    <property type="entry name" value="TRNA (CYTIDINE(34)-2'-O)-METHYLTRANSFERASE"/>
    <property type="match status" value="1"/>
</dbReference>
<evidence type="ECO:0000256" key="3">
    <source>
        <dbReference type="ARBA" id="ARBA00022679"/>
    </source>
</evidence>
<dbReference type="AlphaFoldDB" id="A0A382SPW0"/>
<keyword evidence="4" id="KW-0949">S-adenosyl-L-methionine</keyword>
<dbReference type="InterPro" id="IPR016914">
    <property type="entry name" value="TrmL"/>
</dbReference>
<dbReference type="PANTHER" id="PTHR42971:SF1">
    <property type="entry name" value="TRNA (CYTIDINE(34)-2'-O)-METHYLTRANSFERASE"/>
    <property type="match status" value="1"/>
</dbReference>
<evidence type="ECO:0000256" key="5">
    <source>
        <dbReference type="ARBA" id="ARBA00022694"/>
    </source>
</evidence>
<keyword evidence="3" id="KW-0808">Transferase</keyword>
<dbReference type="GO" id="GO:0003723">
    <property type="term" value="F:RNA binding"/>
    <property type="evidence" value="ECO:0007669"/>
    <property type="project" value="InterPro"/>
</dbReference>